<sequence>MAMSRDNQTRMQAMENLEQIARTYTRHMMGPHFPGHQEEAILLLQKLNSAVKNLDSIEGCELPVGHMHKWQETTSYMQPATKTPR</sequence>
<organism evidence="1 2">
    <name type="scientific">Syntrophotalea carbinolica (strain DSM 2380 / NBRC 103641 / GraBd1)</name>
    <name type="common">Pelobacter carbinolicus</name>
    <dbReference type="NCBI Taxonomy" id="338963"/>
    <lineage>
        <taxon>Bacteria</taxon>
        <taxon>Pseudomonadati</taxon>
        <taxon>Thermodesulfobacteriota</taxon>
        <taxon>Desulfuromonadia</taxon>
        <taxon>Desulfuromonadales</taxon>
        <taxon>Syntrophotaleaceae</taxon>
        <taxon>Syntrophotalea</taxon>
    </lineage>
</organism>
<dbReference type="OrthoDB" id="9928625at2"/>
<dbReference type="Proteomes" id="UP000002534">
    <property type="component" value="Chromosome"/>
</dbReference>
<evidence type="ECO:0000313" key="1">
    <source>
        <dbReference type="EMBL" id="ABA87633.1"/>
    </source>
</evidence>
<dbReference type="EMBL" id="CP000142">
    <property type="protein sequence ID" value="ABA87633.1"/>
    <property type="molecule type" value="Genomic_DNA"/>
</dbReference>
<accession>Q3A7L1</accession>
<dbReference type="KEGG" id="pca:Pcar_0373"/>
<reference evidence="2" key="1">
    <citation type="submission" date="2005-10" db="EMBL/GenBank/DDBJ databases">
        <title>Complete sequence of Pelobacter carbinolicus DSM 2380.</title>
        <authorList>
            <person name="Copeland A."/>
            <person name="Lucas S."/>
            <person name="Lapidus A."/>
            <person name="Barry K."/>
            <person name="Detter J.C."/>
            <person name="Glavina T."/>
            <person name="Hammon N."/>
            <person name="Israni S."/>
            <person name="Pitluck S."/>
            <person name="Chertkov O."/>
            <person name="Schmutz J."/>
            <person name="Larimer F."/>
            <person name="Land M."/>
            <person name="Kyrpides N."/>
            <person name="Ivanova N."/>
            <person name="Richardson P."/>
        </authorList>
    </citation>
    <scope>NUCLEOTIDE SEQUENCE [LARGE SCALE GENOMIC DNA]</scope>
    <source>
        <strain evidence="2">DSM 2380 / NBRC 103641 / GraBd1</strain>
    </source>
</reference>
<evidence type="ECO:0000313" key="2">
    <source>
        <dbReference type="Proteomes" id="UP000002534"/>
    </source>
</evidence>
<keyword evidence="2" id="KW-1185">Reference proteome</keyword>
<reference evidence="1 2" key="2">
    <citation type="journal article" date="2012" name="BMC Genomics">
        <title>The genome of Pelobacter carbinolicus reveals surprising metabolic capabilities and physiological features.</title>
        <authorList>
            <person name="Aklujkar M."/>
            <person name="Haveman S.A."/>
            <person name="Didonato R.Jr."/>
            <person name="Chertkov O."/>
            <person name="Han C.S."/>
            <person name="Land M.L."/>
            <person name="Brown P."/>
            <person name="Lovley D.R."/>
        </authorList>
    </citation>
    <scope>NUCLEOTIDE SEQUENCE [LARGE SCALE GENOMIC DNA]</scope>
    <source>
        <strain evidence="2">DSM 2380 / NBRC 103641 / GraBd1</strain>
    </source>
</reference>
<proteinExistence type="predicted"/>
<name>Q3A7L1_SYNC1</name>
<protein>
    <submittedName>
        <fullName evidence="1">Uncharacterized protein</fullName>
    </submittedName>
</protein>
<gene>
    <name evidence="1" type="ordered locus">Pcar_0373</name>
</gene>
<dbReference type="AlphaFoldDB" id="Q3A7L1"/>
<dbReference type="HOGENOM" id="CLU_2509733_0_0_7"/>
<dbReference type="RefSeq" id="WP_011340053.1">
    <property type="nucleotide sequence ID" value="NC_007498.2"/>
</dbReference>